<dbReference type="Gene3D" id="1.10.630.10">
    <property type="entry name" value="Cytochrome P450"/>
    <property type="match status" value="1"/>
</dbReference>
<dbReference type="OrthoDB" id="1470350at2759"/>
<dbReference type="AlphaFoldDB" id="A0A5M8PFX6"/>
<dbReference type="SUPFAM" id="SSF48264">
    <property type="entry name" value="Cytochrome P450"/>
    <property type="match status" value="1"/>
</dbReference>
<protein>
    <recommendedName>
        <fullName evidence="3">Cytochrome P450</fullName>
    </recommendedName>
</protein>
<evidence type="ECO:0008006" key="3">
    <source>
        <dbReference type="Google" id="ProtNLM"/>
    </source>
</evidence>
<reference evidence="1 2" key="1">
    <citation type="submission" date="2019-09" db="EMBL/GenBank/DDBJ databases">
        <title>The hologenome of the rock-dwelling lichen Lasallia pustulata.</title>
        <authorList>
            <person name="Greshake Tzovaras B."/>
            <person name="Segers F."/>
            <person name="Bicker A."/>
            <person name="Dal Grande F."/>
            <person name="Otte J."/>
            <person name="Hankeln T."/>
            <person name="Schmitt I."/>
            <person name="Ebersberger I."/>
        </authorList>
    </citation>
    <scope>NUCLEOTIDE SEQUENCE [LARGE SCALE GENOMIC DNA]</scope>
    <source>
        <strain evidence="1">A1-1</strain>
    </source>
</reference>
<sequence length="109" mass="12248">MLAFILYNPELLDIVAIWLEILRMATTAGSFGLIEDDTKVCEKLLHTGHPLLIPSRQLHYNKDVFGDDAAVFNPGRCPGRFVTQQQTSLFVALLLHRFDIELAGPPKFP</sequence>
<proteinExistence type="predicted"/>
<gene>
    <name evidence="1" type="ORF">FRX48_08177</name>
</gene>
<organism evidence="1 2">
    <name type="scientific">Lasallia pustulata</name>
    <dbReference type="NCBI Taxonomy" id="136370"/>
    <lineage>
        <taxon>Eukaryota</taxon>
        <taxon>Fungi</taxon>
        <taxon>Dikarya</taxon>
        <taxon>Ascomycota</taxon>
        <taxon>Pezizomycotina</taxon>
        <taxon>Lecanoromycetes</taxon>
        <taxon>OSLEUM clade</taxon>
        <taxon>Umbilicariomycetidae</taxon>
        <taxon>Umbilicariales</taxon>
        <taxon>Umbilicariaceae</taxon>
        <taxon>Lasallia</taxon>
    </lineage>
</organism>
<dbReference type="GO" id="GO:0004497">
    <property type="term" value="F:monooxygenase activity"/>
    <property type="evidence" value="ECO:0007669"/>
    <property type="project" value="InterPro"/>
</dbReference>
<accession>A0A5M8PFX6</accession>
<dbReference type="GO" id="GO:0020037">
    <property type="term" value="F:heme binding"/>
    <property type="evidence" value="ECO:0007669"/>
    <property type="project" value="InterPro"/>
</dbReference>
<evidence type="ECO:0000313" key="2">
    <source>
        <dbReference type="Proteomes" id="UP000324767"/>
    </source>
</evidence>
<dbReference type="EMBL" id="VXIT01000015">
    <property type="protein sequence ID" value="KAA6407826.1"/>
    <property type="molecule type" value="Genomic_DNA"/>
</dbReference>
<dbReference type="Proteomes" id="UP000324767">
    <property type="component" value="Unassembled WGS sequence"/>
</dbReference>
<dbReference type="InterPro" id="IPR036396">
    <property type="entry name" value="Cyt_P450_sf"/>
</dbReference>
<name>A0A5M8PFX6_9LECA</name>
<comment type="caution">
    <text evidence="1">The sequence shown here is derived from an EMBL/GenBank/DDBJ whole genome shotgun (WGS) entry which is preliminary data.</text>
</comment>
<dbReference type="GO" id="GO:0016705">
    <property type="term" value="F:oxidoreductase activity, acting on paired donors, with incorporation or reduction of molecular oxygen"/>
    <property type="evidence" value="ECO:0007669"/>
    <property type="project" value="InterPro"/>
</dbReference>
<dbReference type="GO" id="GO:0005506">
    <property type="term" value="F:iron ion binding"/>
    <property type="evidence" value="ECO:0007669"/>
    <property type="project" value="InterPro"/>
</dbReference>
<evidence type="ECO:0000313" key="1">
    <source>
        <dbReference type="EMBL" id="KAA6407826.1"/>
    </source>
</evidence>